<gene>
    <name evidence="2" type="ORF">PG986_006051</name>
</gene>
<feature type="compositionally biased region" description="Basic and acidic residues" evidence="1">
    <location>
        <begin position="478"/>
        <end position="505"/>
    </location>
</feature>
<evidence type="ECO:0000313" key="3">
    <source>
        <dbReference type="Proteomes" id="UP001391051"/>
    </source>
</evidence>
<comment type="caution">
    <text evidence="2">The sequence shown here is derived from an EMBL/GenBank/DDBJ whole genome shotgun (WGS) entry which is preliminary data.</text>
</comment>
<organism evidence="2 3">
    <name type="scientific">Apiospora aurea</name>
    <dbReference type="NCBI Taxonomy" id="335848"/>
    <lineage>
        <taxon>Eukaryota</taxon>
        <taxon>Fungi</taxon>
        <taxon>Dikarya</taxon>
        <taxon>Ascomycota</taxon>
        <taxon>Pezizomycotina</taxon>
        <taxon>Sordariomycetes</taxon>
        <taxon>Xylariomycetidae</taxon>
        <taxon>Amphisphaeriales</taxon>
        <taxon>Apiosporaceae</taxon>
        <taxon>Apiospora</taxon>
    </lineage>
</organism>
<dbReference type="RefSeq" id="XP_066702135.1">
    <property type="nucleotide sequence ID" value="XM_066842273.1"/>
</dbReference>
<keyword evidence="3" id="KW-1185">Reference proteome</keyword>
<feature type="region of interest" description="Disordered" evidence="1">
    <location>
        <begin position="1"/>
        <end position="71"/>
    </location>
</feature>
<dbReference type="GeneID" id="92075335"/>
<dbReference type="InterPro" id="IPR039601">
    <property type="entry name" value="Rrn5"/>
</dbReference>
<feature type="region of interest" description="Disordered" evidence="1">
    <location>
        <begin position="558"/>
        <end position="605"/>
    </location>
</feature>
<name>A0ABR1QJB3_9PEZI</name>
<feature type="region of interest" description="Disordered" evidence="1">
    <location>
        <begin position="376"/>
        <end position="410"/>
    </location>
</feature>
<dbReference type="EMBL" id="JAQQWE010000004">
    <property type="protein sequence ID" value="KAK7956829.1"/>
    <property type="molecule type" value="Genomic_DNA"/>
</dbReference>
<reference evidence="2 3" key="1">
    <citation type="submission" date="2023-01" db="EMBL/GenBank/DDBJ databases">
        <title>Analysis of 21 Apiospora genomes using comparative genomics revels a genus with tremendous synthesis potential of carbohydrate active enzymes and secondary metabolites.</title>
        <authorList>
            <person name="Sorensen T."/>
        </authorList>
    </citation>
    <scope>NUCLEOTIDE SEQUENCE [LARGE SCALE GENOMIC DNA]</scope>
    <source>
        <strain evidence="2 3">CBS 24483</strain>
    </source>
</reference>
<feature type="compositionally biased region" description="Basic and acidic residues" evidence="1">
    <location>
        <begin position="565"/>
        <end position="587"/>
    </location>
</feature>
<feature type="compositionally biased region" description="Polar residues" evidence="1">
    <location>
        <begin position="50"/>
        <end position="59"/>
    </location>
</feature>
<feature type="compositionally biased region" description="Low complexity" evidence="1">
    <location>
        <begin position="384"/>
        <end position="394"/>
    </location>
</feature>
<dbReference type="PANTHER" id="PTHR28079">
    <property type="entry name" value="RNA POLYMERASE I-SPECIFIC TRANSCRIPTION INITIATION FACTOR RRN5"/>
    <property type="match status" value="1"/>
</dbReference>
<dbReference type="Gene3D" id="1.10.10.60">
    <property type="entry name" value="Homeodomain-like"/>
    <property type="match status" value="1"/>
</dbReference>
<accession>A0ABR1QJB3</accession>
<evidence type="ECO:0000256" key="1">
    <source>
        <dbReference type="SAM" id="MobiDB-lite"/>
    </source>
</evidence>
<feature type="compositionally biased region" description="Acidic residues" evidence="1">
    <location>
        <begin position="460"/>
        <end position="471"/>
    </location>
</feature>
<dbReference type="PANTHER" id="PTHR28079:SF1">
    <property type="entry name" value="RNA POLYMERASE I-SPECIFIC TRANSCRIPTION INITIATION FACTOR RRN5"/>
    <property type="match status" value="1"/>
</dbReference>
<proteinExistence type="predicted"/>
<protein>
    <submittedName>
        <fullName evidence="2">Uncharacterized protein</fullName>
    </submittedName>
</protein>
<dbReference type="Proteomes" id="UP001391051">
    <property type="component" value="Unassembled WGS sequence"/>
</dbReference>
<sequence length="627" mass="69043">MASDPEDTYAPSDAESVASDAPSAPEDQPSAPGLATNRLVYGSPAILGSSAATPQQAQSPRKRRATQHDINVPLKRLRSAFNAGYLDLLNQDITDAAAAATTTTKSGDNNSRVALEPSQVGAVYWRTSEKESFFSALGRLGRDDHAGIAARIGSKSPLEVAQFLTLLAETDKTRKDERVSWQEALRPVGIPAAAEVSHECCVALDGIADDVSIRQETYEQALEEKKWGQEHWIVTQSLVGTGNPSSTTAATTRKIEGELPFADLFVLPNWLKLSERVFMNSSVPDCNWQQVSEEPPAIRATALADFHGLAKSITKRLVATALFMSESRIKARRAPVSRAKQAVKTRDIQAAVESLNLKNNSREFWARAARRLRLDIQGDDSQSDSESQSSSANEATDDEDEAEKERNCNVLSYDEVEAAFGIVQGRHGERPPTELSSQYVIDEDDTSSSEGETKSVAAVGDEEEDEEEDADIGQQDLKNSDSDSTSDKPDRRDPRLDQKAIDRDVHEVINFSAEVAETTRTREGIRNRITAEHVMEAEAEAADARFSAQEEALLWSIAKQQQPASEHRQKPAAVKREKSTDYERDGSKPAPSYTNRATMESKARSWREGFRYVAEWETYGTFPPHEV</sequence>
<evidence type="ECO:0000313" key="2">
    <source>
        <dbReference type="EMBL" id="KAK7956829.1"/>
    </source>
</evidence>
<feature type="region of interest" description="Disordered" evidence="1">
    <location>
        <begin position="422"/>
        <end position="505"/>
    </location>
</feature>